<evidence type="ECO:0000313" key="2">
    <source>
        <dbReference type="Proteomes" id="UP001629249"/>
    </source>
</evidence>
<proteinExistence type="predicted"/>
<reference evidence="1 2" key="1">
    <citation type="journal article" date="2024" name="Chem. Sci.">
        <title>Discovery of megapolipeptins by genome mining of a Burkholderiales bacteria collection.</title>
        <authorList>
            <person name="Paulo B.S."/>
            <person name="Recchia M.J.J."/>
            <person name="Lee S."/>
            <person name="Fergusson C.H."/>
            <person name="Romanowski S.B."/>
            <person name="Hernandez A."/>
            <person name="Krull N."/>
            <person name="Liu D.Y."/>
            <person name="Cavanagh H."/>
            <person name="Bos A."/>
            <person name="Gray C.A."/>
            <person name="Murphy B.T."/>
            <person name="Linington R.G."/>
            <person name="Eustaquio A.S."/>
        </authorList>
    </citation>
    <scope>NUCLEOTIDE SEQUENCE [LARGE SCALE GENOMIC DNA]</scope>
    <source>
        <strain evidence="1 2">RL16-012-BIC-B</strain>
    </source>
</reference>
<evidence type="ECO:0000313" key="1">
    <source>
        <dbReference type="EMBL" id="MFL9883251.1"/>
    </source>
</evidence>
<keyword evidence="1" id="KW-0067">ATP-binding</keyword>
<accession>A0ABW8ZLB4</accession>
<dbReference type="EMBL" id="JAQQFN010000005">
    <property type="protein sequence ID" value="MFL9883251.1"/>
    <property type="molecule type" value="Genomic_DNA"/>
</dbReference>
<dbReference type="Proteomes" id="UP001629249">
    <property type="component" value="Unassembled WGS sequence"/>
</dbReference>
<protein>
    <submittedName>
        <fullName evidence="1">ATP-binding protein</fullName>
    </submittedName>
</protein>
<dbReference type="GO" id="GO:0005524">
    <property type="term" value="F:ATP binding"/>
    <property type="evidence" value="ECO:0007669"/>
    <property type="project" value="UniProtKB-KW"/>
</dbReference>
<dbReference type="RefSeq" id="WP_408326163.1">
    <property type="nucleotide sequence ID" value="NZ_JAQQFH010000002.1"/>
</dbReference>
<sequence>MRDNIDTSADQKVYYRPIEAAIRWSGLSRFEARILTVLGPRKMPAPTDLRRWPLLRLNTERLFDGMQNGDLPYGRRGITSNDPALLDDPDLTIRHVDLKRWMLAFYPDQKPTFLFDTREHDIHPLLDREVLQTLLAERNALKFRLESLHAEHQALSAEHQARLTRERKLRDPSPRGQATYLNIIAGMLTLMLSQSPSGTPYSAFRSQESIIDAMLANYGGLFGISQSTLENKFAEARRQFRFG</sequence>
<comment type="caution">
    <text evidence="1">The sequence shown here is derived from an EMBL/GenBank/DDBJ whole genome shotgun (WGS) entry which is preliminary data.</text>
</comment>
<keyword evidence="2" id="KW-1185">Reference proteome</keyword>
<organism evidence="1 2">
    <name type="scientific">Paraburkholderia agricolaris</name>
    <dbReference type="NCBI Taxonomy" id="2152888"/>
    <lineage>
        <taxon>Bacteria</taxon>
        <taxon>Pseudomonadati</taxon>
        <taxon>Pseudomonadota</taxon>
        <taxon>Betaproteobacteria</taxon>
        <taxon>Burkholderiales</taxon>
        <taxon>Burkholderiaceae</taxon>
        <taxon>Paraburkholderia</taxon>
    </lineage>
</organism>
<keyword evidence="1" id="KW-0547">Nucleotide-binding</keyword>
<gene>
    <name evidence="1" type="ORF">PQR66_09460</name>
</gene>
<name>A0ABW8ZLB4_9BURK</name>